<dbReference type="Proteomes" id="UP000192251">
    <property type="component" value="Chromosome"/>
</dbReference>
<feature type="region of interest" description="Disordered" evidence="1">
    <location>
        <begin position="106"/>
        <end position="126"/>
    </location>
</feature>
<dbReference type="KEGG" id="kab:B7C62_25145"/>
<keyword evidence="3" id="KW-1185">Reference proteome</keyword>
<dbReference type="RefSeq" id="WP_084749205.1">
    <property type="nucleotide sequence ID" value="NZ_CP020563.1"/>
</dbReference>
<gene>
    <name evidence="2" type="ORF">B7C62_25145</name>
</gene>
<dbReference type="AlphaFoldDB" id="A0ABC8BY28"/>
<sequence>MYLVTALLVRAEPPEPAAWTARELAGRLRASGAGARTRCPGPDGPGPAHLYAASYLGRTVRAALYMEDSDPLHAELAALDFLLASLAADPGARGWHLAVLGRPDLHRLPERKGPDPPCHGSTPPCP</sequence>
<evidence type="ECO:0000313" key="2">
    <source>
        <dbReference type="EMBL" id="ARF75161.1"/>
    </source>
</evidence>
<dbReference type="EMBL" id="CP020563">
    <property type="protein sequence ID" value="ARF75161.1"/>
    <property type="molecule type" value="Genomic_DNA"/>
</dbReference>
<evidence type="ECO:0000256" key="1">
    <source>
        <dbReference type="SAM" id="MobiDB-lite"/>
    </source>
</evidence>
<protein>
    <submittedName>
        <fullName evidence="2">Uncharacterized protein</fullName>
    </submittedName>
</protein>
<name>A0ABC8BY28_9ACTN</name>
<proteinExistence type="predicted"/>
<evidence type="ECO:0000313" key="3">
    <source>
        <dbReference type="Proteomes" id="UP000192251"/>
    </source>
</evidence>
<reference evidence="2 3" key="1">
    <citation type="submission" date="2017-04" db="EMBL/GenBank/DDBJ databases">
        <title>The complete genome sequence of Streptomyces albolongus YIM 101047, the producer of novel bafilomycins and novel odoriferous sesquiterpenoids.</title>
        <authorList>
            <person name="Yin M."/>
            <person name="Jiang Y."/>
        </authorList>
    </citation>
    <scope>NUCLEOTIDE SEQUENCE [LARGE SCALE GENOMIC DNA]</scope>
    <source>
        <strain evidence="2 3">YIM 101047</strain>
    </source>
</reference>
<accession>A0ABC8BY28</accession>
<organism evidence="2 3">
    <name type="scientific">Kitasatospora albolonga</name>
    <dbReference type="NCBI Taxonomy" id="68173"/>
    <lineage>
        <taxon>Bacteria</taxon>
        <taxon>Bacillati</taxon>
        <taxon>Actinomycetota</taxon>
        <taxon>Actinomycetes</taxon>
        <taxon>Kitasatosporales</taxon>
        <taxon>Streptomycetaceae</taxon>
        <taxon>Kitasatospora</taxon>
    </lineage>
</organism>